<dbReference type="HOGENOM" id="CLU_197449_0_0_9"/>
<dbReference type="EMBL" id="CP009920">
    <property type="protein sequence ID" value="AJI23310.1"/>
    <property type="molecule type" value="Genomic_DNA"/>
</dbReference>
<dbReference type="AlphaFoldDB" id="A0A0B6AEH8"/>
<dbReference type="InterPro" id="IPR025916">
    <property type="entry name" value="YdjO"/>
</dbReference>
<name>A0A0B6AEH8_PRIM2</name>
<dbReference type="GeneID" id="93642643"/>
<proteinExistence type="predicted"/>
<accession>A0A0B6AEH8</accession>
<evidence type="ECO:0000313" key="2">
    <source>
        <dbReference type="Proteomes" id="UP000031829"/>
    </source>
</evidence>
<dbReference type="KEGG" id="bmeg:BG04_4648"/>
<organism evidence="1 2">
    <name type="scientific">Priestia megaterium (strain ATCC 14581 / DSM 32 / CCUG 1817 / JCM 2506 / NBRC 15308 / NCIMB 9376 / NCTC 10342 / NRRL B-14308 / VKM B-512 / Ford 19)</name>
    <name type="common">Bacillus megaterium</name>
    <dbReference type="NCBI Taxonomy" id="1348623"/>
    <lineage>
        <taxon>Bacteria</taxon>
        <taxon>Bacillati</taxon>
        <taxon>Bacillota</taxon>
        <taxon>Bacilli</taxon>
        <taxon>Bacillales</taxon>
        <taxon>Bacillaceae</taxon>
        <taxon>Priestia</taxon>
    </lineage>
</organism>
<gene>
    <name evidence="1" type="ORF">BG04_4648</name>
</gene>
<reference evidence="1 2" key="1">
    <citation type="journal article" date="2015" name="Genome Announc.">
        <title>Complete genome sequences for 35 biothreat assay-relevant bacillus species.</title>
        <authorList>
            <person name="Johnson S.L."/>
            <person name="Daligault H.E."/>
            <person name="Davenport K.W."/>
            <person name="Jaissle J."/>
            <person name="Frey K.G."/>
            <person name="Ladner J.T."/>
            <person name="Broomall S.M."/>
            <person name="Bishop-Lilly K.A."/>
            <person name="Bruce D.C."/>
            <person name="Gibbons H.S."/>
            <person name="Coyne S.R."/>
            <person name="Lo C.C."/>
            <person name="Meincke L."/>
            <person name="Munk A.C."/>
            <person name="Koroleva G.I."/>
            <person name="Rosenzweig C.N."/>
            <person name="Palacios G.F."/>
            <person name="Redden C.L."/>
            <person name="Minogue T.D."/>
            <person name="Chain P.S."/>
        </authorList>
    </citation>
    <scope>NUCLEOTIDE SEQUENCE [LARGE SCALE GENOMIC DNA]</scope>
    <source>
        <strain evidence="2">ATCC 14581 / DSM 32 / JCM 2506 / NBRC 15308 / NCIMB 9376 / NCTC 10342 / NRRL B-14308 / VKM B-512</strain>
    </source>
</reference>
<evidence type="ECO:0000313" key="1">
    <source>
        <dbReference type="EMBL" id="AJI23310.1"/>
    </source>
</evidence>
<dbReference type="Proteomes" id="UP000031829">
    <property type="component" value="Chromosome"/>
</dbReference>
<protein>
    <submittedName>
        <fullName evidence="1">Cold-inducible YdjO family protein</fullName>
    </submittedName>
</protein>
<dbReference type="RefSeq" id="WP_013056977.1">
    <property type="nucleotide sequence ID" value="NZ_BCVB01000004.1"/>
</dbReference>
<dbReference type="Pfam" id="PF14169">
    <property type="entry name" value="YdjO"/>
    <property type="match status" value="1"/>
</dbReference>
<sequence length="69" mass="8223">MYFAKKAVEEEVDQMMDTTVYACQSESCNGWMREDFVTVDYNCPMCGTEMSQEVRELPKIKYDHQFYNK</sequence>